<dbReference type="Pfam" id="PF06074">
    <property type="entry name" value="Portal_Mu"/>
    <property type="match status" value="1"/>
</dbReference>
<keyword evidence="2" id="KW-1185">Reference proteome</keyword>
<comment type="caution">
    <text evidence="1">The sequence shown here is derived from an EMBL/GenBank/DDBJ whole genome shotgun (WGS) entry which is preliminary data.</text>
</comment>
<dbReference type="InterPro" id="IPR009279">
    <property type="entry name" value="Portal_Mu"/>
</dbReference>
<evidence type="ECO:0000313" key="2">
    <source>
        <dbReference type="Proteomes" id="UP000197587"/>
    </source>
</evidence>
<evidence type="ECO:0008006" key="3">
    <source>
        <dbReference type="Google" id="ProtNLM"/>
    </source>
</evidence>
<sequence>MKVEAMSIGHLQLNEQTDFKMTEDLKPRPQKQTAQPTYIIQDINLVSPDRSRKDVQSLKNSVVIAESVHYPNRVLLYDLYHDVVSMDGFLGGIIDKRINSVLNKKLIFKDKEGNENKVVTKLMRSKSGRSLIKKILESIFWGISGVEFKIGEKFCFDEIERKHIKPEKGLIVKNQYSISKDEGFKIDELPFVWVIGDKKDLGLLLGCSLYAIYKRGNFGDWAQYVEIFGQPVRIMEYDAYDTQTKEELKKILNESGNSLAMMIPKQATFQMLDGKASNGDGQLQGGFKAACNEEMAIKILGNTETTSASKSSGYAQSKEHGEQQDEIIASDLIMVENELNSEYFLNILKSYGFDVEGGEFEYELELNLAKLKLKMEIDFKVAEKVPVEDDYWYSTYGIPKPKNYDALKKKMEESKLPVIDDGTKTEKKGTKINDATSKKEGDLADFSNPTILDQFFKKMADFFDHARR</sequence>
<proteinExistence type="predicted"/>
<reference evidence="1 2" key="1">
    <citation type="submission" date="2014-01" db="EMBL/GenBank/DDBJ databases">
        <authorList>
            <consortium name="Genome Consortium for Active Teaching"/>
            <person name="Sontag T.C."/>
            <person name="Newman J.D."/>
        </authorList>
    </citation>
    <scope>NUCLEOTIDE SEQUENCE [LARGE SCALE GENOMIC DNA]</scope>
    <source>
        <strain evidence="1 2">DSM 19056</strain>
    </source>
</reference>
<accession>A0A246BC63</accession>
<protein>
    <recommendedName>
        <fullName evidence="3">DUF935 family protein</fullName>
    </recommendedName>
</protein>
<gene>
    <name evidence="1" type="ORF">AP75_01945</name>
</gene>
<dbReference type="EMBL" id="JASZ02000002">
    <property type="protein sequence ID" value="OWK99273.1"/>
    <property type="molecule type" value="Genomic_DNA"/>
</dbReference>
<evidence type="ECO:0000313" key="1">
    <source>
        <dbReference type="EMBL" id="OWK99273.1"/>
    </source>
</evidence>
<reference evidence="1 2" key="2">
    <citation type="submission" date="2017-05" db="EMBL/GenBank/DDBJ databases">
        <title>Genome of Chryseobacterium haifense.</title>
        <authorList>
            <person name="Newman J.D."/>
        </authorList>
    </citation>
    <scope>NUCLEOTIDE SEQUENCE [LARGE SCALE GENOMIC DNA]</scope>
    <source>
        <strain evidence="1 2">DSM 19056</strain>
    </source>
</reference>
<dbReference type="Proteomes" id="UP000197587">
    <property type="component" value="Unassembled WGS sequence"/>
</dbReference>
<organism evidence="1 2">
    <name type="scientific">Kaistella haifensis DSM 19056</name>
    <dbReference type="NCBI Taxonomy" id="1450526"/>
    <lineage>
        <taxon>Bacteria</taxon>
        <taxon>Pseudomonadati</taxon>
        <taxon>Bacteroidota</taxon>
        <taxon>Flavobacteriia</taxon>
        <taxon>Flavobacteriales</taxon>
        <taxon>Weeksellaceae</taxon>
        <taxon>Chryseobacterium group</taxon>
        <taxon>Kaistella</taxon>
    </lineage>
</organism>
<name>A0A246BC63_9FLAO</name>
<dbReference type="AlphaFoldDB" id="A0A246BC63"/>